<dbReference type="InterPro" id="IPR029060">
    <property type="entry name" value="PIN-like_dom_sf"/>
</dbReference>
<gene>
    <name evidence="1" type="ORF">GCM10023231_19950</name>
</gene>
<accession>A0ABP9B875</accession>
<dbReference type="Proteomes" id="UP001501411">
    <property type="component" value="Unassembled WGS sequence"/>
</dbReference>
<evidence type="ECO:0000313" key="1">
    <source>
        <dbReference type="EMBL" id="GAA4792015.1"/>
    </source>
</evidence>
<keyword evidence="2" id="KW-1185">Reference proteome</keyword>
<dbReference type="SUPFAM" id="SSF88723">
    <property type="entry name" value="PIN domain-like"/>
    <property type="match status" value="1"/>
</dbReference>
<proteinExistence type="predicted"/>
<reference evidence="2" key="1">
    <citation type="journal article" date="2019" name="Int. J. Syst. Evol. Microbiol.">
        <title>The Global Catalogue of Microorganisms (GCM) 10K type strain sequencing project: providing services to taxonomists for standard genome sequencing and annotation.</title>
        <authorList>
            <consortium name="The Broad Institute Genomics Platform"/>
            <consortium name="The Broad Institute Genome Sequencing Center for Infectious Disease"/>
            <person name="Wu L."/>
            <person name="Ma J."/>
        </authorList>
    </citation>
    <scope>NUCLEOTIDE SEQUENCE [LARGE SCALE GENOMIC DNA]</scope>
    <source>
        <strain evidence="2">JCM 18200</strain>
    </source>
</reference>
<protein>
    <recommendedName>
        <fullName evidence="3">Type II toxin-antitoxin system VapC family toxin</fullName>
    </recommendedName>
</protein>
<organism evidence="1 2">
    <name type="scientific">Olivibacter ginsenosidimutans</name>
    <dbReference type="NCBI Taxonomy" id="1176537"/>
    <lineage>
        <taxon>Bacteria</taxon>
        <taxon>Pseudomonadati</taxon>
        <taxon>Bacteroidota</taxon>
        <taxon>Sphingobacteriia</taxon>
        <taxon>Sphingobacteriales</taxon>
        <taxon>Sphingobacteriaceae</taxon>
        <taxon>Olivibacter</taxon>
    </lineage>
</organism>
<evidence type="ECO:0000313" key="2">
    <source>
        <dbReference type="Proteomes" id="UP001501411"/>
    </source>
</evidence>
<evidence type="ECO:0008006" key="3">
    <source>
        <dbReference type="Google" id="ProtNLM"/>
    </source>
</evidence>
<dbReference type="EMBL" id="BAABIQ010000031">
    <property type="protein sequence ID" value="GAA4792015.1"/>
    <property type="molecule type" value="Genomic_DNA"/>
</dbReference>
<sequence>MDAVSIIHTDNEISTVALQLIEKYTLSHHLDVPDAFIATTAIVKGISLYTLNLKHFKYIDGLKLYTDY</sequence>
<dbReference type="Gene3D" id="3.40.50.1010">
    <property type="entry name" value="5'-nuclease"/>
    <property type="match status" value="1"/>
</dbReference>
<comment type="caution">
    <text evidence="1">The sequence shown here is derived from an EMBL/GenBank/DDBJ whole genome shotgun (WGS) entry which is preliminary data.</text>
</comment>
<name>A0ABP9B875_9SPHI</name>